<protein>
    <submittedName>
        <fullName evidence="2">UPF0133 protein Ccon26_18480</fullName>
    </submittedName>
</protein>
<proteinExistence type="predicted"/>
<keyword evidence="1" id="KW-0812">Transmembrane</keyword>
<organism evidence="2">
    <name type="scientific">Anthurium amnicola</name>
    <dbReference type="NCBI Taxonomy" id="1678845"/>
    <lineage>
        <taxon>Eukaryota</taxon>
        <taxon>Viridiplantae</taxon>
        <taxon>Streptophyta</taxon>
        <taxon>Embryophyta</taxon>
        <taxon>Tracheophyta</taxon>
        <taxon>Spermatophyta</taxon>
        <taxon>Magnoliopsida</taxon>
        <taxon>Liliopsida</taxon>
        <taxon>Araceae</taxon>
        <taxon>Pothoideae</taxon>
        <taxon>Potheae</taxon>
        <taxon>Anthurium</taxon>
    </lineage>
</organism>
<name>A0A1D1YTV2_9ARAE</name>
<evidence type="ECO:0000313" key="2">
    <source>
        <dbReference type="EMBL" id="JAT58103.1"/>
    </source>
</evidence>
<dbReference type="AlphaFoldDB" id="A0A1D1YTV2"/>
<evidence type="ECO:0000256" key="1">
    <source>
        <dbReference type="SAM" id="Phobius"/>
    </source>
</evidence>
<reference evidence="2" key="1">
    <citation type="submission" date="2015-07" db="EMBL/GenBank/DDBJ databases">
        <title>Transcriptome Assembly of Anthurium amnicola.</title>
        <authorList>
            <person name="Suzuki J."/>
        </authorList>
    </citation>
    <scope>NUCLEOTIDE SEQUENCE</scope>
</reference>
<accession>A0A1D1YTV2</accession>
<feature type="transmembrane region" description="Helical" evidence="1">
    <location>
        <begin position="15"/>
        <end position="36"/>
    </location>
</feature>
<sequence length="162" mass="19319">MCLSLLPFFNPRLKMFHFSSLPFLKFFFFLYFGALFPDPRSIRRVSVEFFESDPDVKQEMKAMEEQKKGWPVGIGMASFWPWIVGNRASEFYPFSIDDFFCHQERSCSFLIISDSVDEVVMSRWKREIFVVPWLNSIRPVWKSDLLSWMLPTVSLHHQSWLI</sequence>
<gene>
    <name evidence="2" type="primary">Ccon26_18480</name>
    <name evidence="2" type="ORF">g.39637</name>
</gene>
<keyword evidence="1" id="KW-1133">Transmembrane helix</keyword>
<keyword evidence="1" id="KW-0472">Membrane</keyword>
<dbReference type="EMBL" id="GDJX01009833">
    <property type="protein sequence ID" value="JAT58103.1"/>
    <property type="molecule type" value="Transcribed_RNA"/>
</dbReference>